<dbReference type="InterPro" id="IPR053173">
    <property type="entry name" value="SAM-binding_MTase"/>
</dbReference>
<dbReference type="Gene3D" id="3.40.50.150">
    <property type="entry name" value="Vaccinia Virus protein VP39"/>
    <property type="match status" value="1"/>
</dbReference>
<sequence length="181" mass="20434">MVLTKNNLLDIESLVKRLKLKQGSFVADLGCGAFGYFTFLLAKIVGKSGKIYAVDIIKDNLESIKKRARTENLTQVETIWSNLEVLNGTKIESESLDSALLVNVLHQSNKYIDILKETFRMLKPGALVLIVEWNEIDSPFILSNDRKIDKNDIQKIVNFLGLKTVDAFDAGEYHYGLLLKK</sequence>
<gene>
    <name evidence="1" type="ORF">CVU82_03965</name>
</gene>
<reference evidence="1 2" key="1">
    <citation type="journal article" date="2017" name="ISME J.">
        <title>Potential for microbial H2 and metal transformations associated with novel bacteria and archaea in deep terrestrial subsurface sediments.</title>
        <authorList>
            <person name="Hernsdorf A.W."/>
            <person name="Amano Y."/>
            <person name="Miyakawa K."/>
            <person name="Ise K."/>
            <person name="Suzuki Y."/>
            <person name="Anantharaman K."/>
            <person name="Probst A."/>
            <person name="Burstein D."/>
            <person name="Thomas B.C."/>
            <person name="Banfield J.F."/>
        </authorList>
    </citation>
    <scope>NUCLEOTIDE SEQUENCE [LARGE SCALE GENOMIC DNA]</scope>
    <source>
        <strain evidence="1">HGW-Falkowbacteria-1</strain>
    </source>
</reference>
<dbReference type="InterPro" id="IPR029063">
    <property type="entry name" value="SAM-dependent_MTases_sf"/>
</dbReference>
<dbReference type="EMBL" id="PHAI01000003">
    <property type="protein sequence ID" value="PKM91178.1"/>
    <property type="molecule type" value="Genomic_DNA"/>
</dbReference>
<dbReference type="CDD" id="cd02440">
    <property type="entry name" value="AdoMet_MTases"/>
    <property type="match status" value="1"/>
</dbReference>
<accession>A0A2N2E901</accession>
<evidence type="ECO:0008006" key="3">
    <source>
        <dbReference type="Google" id="ProtNLM"/>
    </source>
</evidence>
<name>A0A2N2E901_9BACT</name>
<comment type="caution">
    <text evidence="1">The sequence shown here is derived from an EMBL/GenBank/DDBJ whole genome shotgun (WGS) entry which is preliminary data.</text>
</comment>
<dbReference type="PANTHER" id="PTHR45128:SF1">
    <property type="entry name" value="S-ADENOSYLMETHIONINE-DEPENDENT METHYLTRANSFERASE RV2258C"/>
    <property type="match status" value="1"/>
</dbReference>
<evidence type="ECO:0000313" key="2">
    <source>
        <dbReference type="Proteomes" id="UP000233517"/>
    </source>
</evidence>
<evidence type="ECO:0000313" key="1">
    <source>
        <dbReference type="EMBL" id="PKM91178.1"/>
    </source>
</evidence>
<dbReference type="PANTHER" id="PTHR45128">
    <property type="entry name" value="METHYLTRANSFERASE TYPE 11"/>
    <property type="match status" value="1"/>
</dbReference>
<organism evidence="1 2">
    <name type="scientific">Candidatus Falkowbacteria bacterium HGW-Falkowbacteria-1</name>
    <dbReference type="NCBI Taxonomy" id="2013768"/>
    <lineage>
        <taxon>Bacteria</taxon>
        <taxon>Candidatus Falkowiibacteriota</taxon>
    </lineage>
</organism>
<dbReference type="SUPFAM" id="SSF53335">
    <property type="entry name" value="S-adenosyl-L-methionine-dependent methyltransferases"/>
    <property type="match status" value="1"/>
</dbReference>
<dbReference type="Pfam" id="PF01209">
    <property type="entry name" value="Ubie_methyltran"/>
    <property type="match status" value="1"/>
</dbReference>
<dbReference type="Proteomes" id="UP000233517">
    <property type="component" value="Unassembled WGS sequence"/>
</dbReference>
<dbReference type="AlphaFoldDB" id="A0A2N2E901"/>
<proteinExistence type="predicted"/>
<protein>
    <recommendedName>
        <fullName evidence="3">Methyltransferase domain-containing protein</fullName>
    </recommendedName>
</protein>